<feature type="transmembrane region" description="Helical" evidence="8">
    <location>
        <begin position="278"/>
        <end position="299"/>
    </location>
</feature>
<organism evidence="9 10">
    <name type="scientific">Priestia aryabhattai</name>
    <name type="common">Bacillus aryabhattai</name>
    <dbReference type="NCBI Taxonomy" id="412384"/>
    <lineage>
        <taxon>Bacteria</taxon>
        <taxon>Bacillati</taxon>
        <taxon>Bacillota</taxon>
        <taxon>Bacilli</taxon>
        <taxon>Bacillales</taxon>
        <taxon>Bacillaceae</taxon>
        <taxon>Priestia</taxon>
    </lineage>
</organism>
<dbReference type="GO" id="GO:0046685">
    <property type="term" value="P:response to arsenic-containing substance"/>
    <property type="evidence" value="ECO:0007669"/>
    <property type="project" value="UniProtKB-KW"/>
</dbReference>
<accession>A0A7W3N968</accession>
<comment type="caution">
    <text evidence="9">The sequence shown here is derived from an EMBL/GenBank/DDBJ whole genome shotgun (WGS) entry which is preliminary data.</text>
</comment>
<evidence type="ECO:0000313" key="10">
    <source>
        <dbReference type="Proteomes" id="UP000543174"/>
    </source>
</evidence>
<evidence type="ECO:0000256" key="2">
    <source>
        <dbReference type="ARBA" id="ARBA00006433"/>
    </source>
</evidence>
<dbReference type="InterPro" id="IPR000802">
    <property type="entry name" value="Arsenical_pump_ArsB"/>
</dbReference>
<comment type="subcellular location">
    <subcellularLocation>
        <location evidence="1 8">Cell membrane</location>
        <topology evidence="1 8">Multi-pass membrane protein</topology>
    </subcellularLocation>
</comment>
<feature type="transmembrane region" description="Helical" evidence="8">
    <location>
        <begin position="99"/>
        <end position="126"/>
    </location>
</feature>
<evidence type="ECO:0000256" key="8">
    <source>
        <dbReference type="RuleBase" id="RU004993"/>
    </source>
</evidence>
<dbReference type="NCBIfam" id="NF011980">
    <property type="entry name" value="PRK15445.1"/>
    <property type="match status" value="1"/>
</dbReference>
<feature type="transmembrane region" description="Helical" evidence="8">
    <location>
        <begin position="319"/>
        <end position="337"/>
    </location>
</feature>
<feature type="transmembrane region" description="Helical" evidence="8">
    <location>
        <begin position="226"/>
        <end position="243"/>
    </location>
</feature>
<feature type="transmembrane region" description="Helical" evidence="8">
    <location>
        <begin position="249"/>
        <end position="266"/>
    </location>
</feature>
<sequence length="432" mass="46533">MASVVLASLIFLVTLIFVIWQPKNLSIGWSACGGAMIALLAGVVDFQDVLEVTSIVWNATLTFIAIIIISLILDEIGFFEWAALHMARAAGGNGVRMFVYVSLLGAVVAALFANDGAALILTPIVLAMVRALKFDDKMVFPFIIASGFIADTTSLPLVVSNLVNIVSADFFGISFSEFASRMIVPDLVSLFASIMVLYLYFRKRIPKKYNVADLQKPVDAIKDEKMFRLSGIVLVLLVLGYLIGEFFSVPVSIITGIIAILFLMMAKKSRAVHTKKVLKGAPWAIVFFSIGMYVVVYGLRNAGLTEILADVIQATASHGLFAATIGMGFTAAILSSIMNNMPTVMIDALAIDATHAAGTIKEALVYANVIGSDLGPKITPIGSLATLLWLHVLSTKGVKISWGTYLKTGIILTIPTLFITLVGLYIWLLIIS</sequence>
<feature type="transmembrane region" description="Helical" evidence="8">
    <location>
        <begin position="27"/>
        <end position="44"/>
    </location>
</feature>
<dbReference type="RefSeq" id="WP_013056624.1">
    <property type="nucleotide sequence ID" value="NZ_JACJHT010000001.1"/>
</dbReference>
<feature type="transmembrane region" description="Helical" evidence="8">
    <location>
        <begin position="138"/>
        <end position="158"/>
    </location>
</feature>
<evidence type="ECO:0000313" key="9">
    <source>
        <dbReference type="EMBL" id="MBA9038757.1"/>
    </source>
</evidence>
<feature type="transmembrane region" description="Helical" evidence="8">
    <location>
        <begin position="56"/>
        <end position="79"/>
    </location>
</feature>
<dbReference type="CDD" id="cd01118">
    <property type="entry name" value="ArsB_permease"/>
    <property type="match status" value="1"/>
</dbReference>
<comment type="function">
    <text evidence="8">Involved in arsenical resistance. Thought to form the channel of an arsenite pump.</text>
</comment>
<evidence type="ECO:0000256" key="3">
    <source>
        <dbReference type="ARBA" id="ARBA00022475"/>
    </source>
</evidence>
<dbReference type="NCBIfam" id="TIGR00935">
    <property type="entry name" value="2a45"/>
    <property type="match status" value="1"/>
</dbReference>
<evidence type="ECO:0000256" key="7">
    <source>
        <dbReference type="ARBA" id="ARBA00023136"/>
    </source>
</evidence>
<dbReference type="EMBL" id="JACJHT010000001">
    <property type="protein sequence ID" value="MBA9038757.1"/>
    <property type="molecule type" value="Genomic_DNA"/>
</dbReference>
<dbReference type="Proteomes" id="UP000543174">
    <property type="component" value="Unassembled WGS sequence"/>
</dbReference>
<evidence type="ECO:0000256" key="5">
    <source>
        <dbReference type="ARBA" id="ARBA00022849"/>
    </source>
</evidence>
<dbReference type="GO" id="GO:0005886">
    <property type="term" value="C:plasma membrane"/>
    <property type="evidence" value="ECO:0007669"/>
    <property type="project" value="UniProtKB-SubCell"/>
</dbReference>
<keyword evidence="10" id="KW-1185">Reference proteome</keyword>
<feature type="transmembrane region" description="Helical" evidence="8">
    <location>
        <begin position="5"/>
        <end position="21"/>
    </location>
</feature>
<comment type="similarity">
    <text evidence="2 8">Belongs to the ArsB family.</text>
</comment>
<comment type="caution">
    <text evidence="8">Lacks conserved residue(s) required for the propagation of feature annotation.</text>
</comment>
<feature type="transmembrane region" description="Helical" evidence="8">
    <location>
        <begin position="409"/>
        <end position="430"/>
    </location>
</feature>
<feature type="transmembrane region" description="Helical" evidence="8">
    <location>
        <begin position="178"/>
        <end position="201"/>
    </location>
</feature>
<keyword evidence="6 8" id="KW-1133">Transmembrane helix</keyword>
<dbReference type="PRINTS" id="PR00758">
    <property type="entry name" value="ARSENICPUMP"/>
</dbReference>
<keyword evidence="3" id="KW-1003">Cell membrane</keyword>
<dbReference type="PANTHER" id="PTHR43302:SF5">
    <property type="entry name" value="TRANSPORTER ARSB-RELATED"/>
    <property type="match status" value="1"/>
</dbReference>
<gene>
    <name evidence="9" type="ORF">HNP21_001846</name>
</gene>
<dbReference type="AlphaFoldDB" id="A0A7W3N968"/>
<protein>
    <recommendedName>
        <fullName evidence="8">Arsenical pump membrane protein</fullName>
    </recommendedName>
</protein>
<keyword evidence="8" id="KW-0813">Transport</keyword>
<keyword evidence="5 8" id="KW-0059">Arsenical resistance</keyword>
<proteinExistence type="inferred from homology"/>
<keyword evidence="7 8" id="KW-0472">Membrane</keyword>
<reference evidence="9" key="1">
    <citation type="submission" date="2020-08" db="EMBL/GenBank/DDBJ databases">
        <title>Functional genomics of gut bacteria from endangered species of beetles.</title>
        <authorList>
            <person name="Carlos-Shanley C."/>
        </authorList>
    </citation>
    <scope>NUCLEOTIDE SEQUENCE [LARGE SCALE GENOMIC DNA]</scope>
    <source>
        <strain evidence="9">S00060</strain>
    </source>
</reference>
<keyword evidence="4 8" id="KW-0812">Transmembrane</keyword>
<evidence type="ECO:0000256" key="4">
    <source>
        <dbReference type="ARBA" id="ARBA00022692"/>
    </source>
</evidence>
<evidence type="ECO:0000256" key="1">
    <source>
        <dbReference type="ARBA" id="ARBA00004651"/>
    </source>
</evidence>
<dbReference type="Pfam" id="PF02040">
    <property type="entry name" value="ArsB"/>
    <property type="match status" value="1"/>
</dbReference>
<dbReference type="GO" id="GO:0015105">
    <property type="term" value="F:arsenite transmembrane transporter activity"/>
    <property type="evidence" value="ECO:0007669"/>
    <property type="project" value="InterPro"/>
</dbReference>
<evidence type="ECO:0000256" key="6">
    <source>
        <dbReference type="ARBA" id="ARBA00022989"/>
    </source>
</evidence>
<name>A0A7W3N968_PRIAR</name>
<dbReference type="PANTHER" id="PTHR43302">
    <property type="entry name" value="TRANSPORTER ARSB-RELATED"/>
    <property type="match status" value="1"/>
</dbReference>